<dbReference type="Proteomes" id="UP000236729">
    <property type="component" value="Unassembled WGS sequence"/>
</dbReference>
<keyword evidence="3" id="KW-0804">Transcription</keyword>
<dbReference type="PANTHER" id="PTHR30154:SF34">
    <property type="entry name" value="TRANSCRIPTIONAL REGULATOR AZLB"/>
    <property type="match status" value="1"/>
</dbReference>
<dbReference type="RefSeq" id="WP_093347212.1">
    <property type="nucleotide sequence ID" value="NZ_FNVB01000002.1"/>
</dbReference>
<dbReference type="GO" id="GO:0005829">
    <property type="term" value="C:cytosol"/>
    <property type="evidence" value="ECO:0007669"/>
    <property type="project" value="TreeGrafter"/>
</dbReference>
<evidence type="ECO:0000313" key="6">
    <source>
        <dbReference type="EMBL" id="SFC65949.1"/>
    </source>
</evidence>
<keyword evidence="7" id="KW-1185">Reference proteome</keyword>
<dbReference type="InterPro" id="IPR011991">
    <property type="entry name" value="ArsR-like_HTH"/>
</dbReference>
<dbReference type="PRINTS" id="PR00033">
    <property type="entry name" value="HTHASNC"/>
</dbReference>
<dbReference type="GO" id="GO:0043565">
    <property type="term" value="F:sequence-specific DNA binding"/>
    <property type="evidence" value="ECO:0007669"/>
    <property type="project" value="InterPro"/>
</dbReference>
<dbReference type="PANTHER" id="PTHR30154">
    <property type="entry name" value="LEUCINE-RESPONSIVE REGULATORY PROTEIN"/>
    <property type="match status" value="1"/>
</dbReference>
<gene>
    <name evidence="5" type="ORF">SAMN02982929_00748</name>
    <name evidence="6" type="ORF">SAMN05216506_1011323</name>
</gene>
<dbReference type="CDD" id="cd00090">
    <property type="entry name" value="HTH_ARSR"/>
    <property type="match status" value="1"/>
</dbReference>
<protein>
    <submittedName>
        <fullName evidence="5">Transcriptional regulator, AsnC family</fullName>
    </submittedName>
</protein>
<feature type="domain" description="HTH asnC-type" evidence="4">
    <location>
        <begin position="11"/>
        <end position="72"/>
    </location>
</feature>
<dbReference type="AlphaFoldDB" id="A0A1H5V4Q6"/>
<dbReference type="InterPro" id="IPR019887">
    <property type="entry name" value="Tscrpt_reg_AsnC/Lrp_C"/>
</dbReference>
<dbReference type="Pfam" id="PF13412">
    <property type="entry name" value="HTH_24"/>
    <property type="match status" value="1"/>
</dbReference>
<dbReference type="PROSITE" id="PS50956">
    <property type="entry name" value="HTH_ASNC_2"/>
    <property type="match status" value="1"/>
</dbReference>
<name>A0A1H5V4Q6_9PSEU</name>
<organism evidence="5 8">
    <name type="scientific">Saccharopolyspora kobensis</name>
    <dbReference type="NCBI Taxonomy" id="146035"/>
    <lineage>
        <taxon>Bacteria</taxon>
        <taxon>Bacillati</taxon>
        <taxon>Actinomycetota</taxon>
        <taxon>Actinomycetes</taxon>
        <taxon>Pseudonocardiales</taxon>
        <taxon>Pseudonocardiaceae</taxon>
        <taxon>Saccharopolyspora</taxon>
    </lineage>
</organism>
<dbReference type="Gene3D" id="3.30.70.920">
    <property type="match status" value="1"/>
</dbReference>
<dbReference type="Pfam" id="PF01037">
    <property type="entry name" value="AsnC_trans_reg"/>
    <property type="match status" value="1"/>
</dbReference>
<dbReference type="Gene3D" id="1.10.10.10">
    <property type="entry name" value="Winged helix-like DNA-binding domain superfamily/Winged helix DNA-binding domain"/>
    <property type="match status" value="1"/>
</dbReference>
<reference evidence="5" key="1">
    <citation type="submission" date="2016-10" db="EMBL/GenBank/DDBJ databases">
        <authorList>
            <person name="de Groot N.N."/>
        </authorList>
    </citation>
    <scope>NUCLEOTIDE SEQUENCE [LARGE SCALE GENOMIC DNA]</scope>
    <source>
        <strain evidence="5">ATCC 20501</strain>
    </source>
</reference>
<accession>A0A1H5V4Q6</accession>
<evidence type="ECO:0000313" key="7">
    <source>
        <dbReference type="Proteomes" id="UP000199690"/>
    </source>
</evidence>
<dbReference type="GO" id="GO:0043200">
    <property type="term" value="P:response to amino acid"/>
    <property type="evidence" value="ECO:0007669"/>
    <property type="project" value="TreeGrafter"/>
</dbReference>
<dbReference type="InterPro" id="IPR011008">
    <property type="entry name" value="Dimeric_a/b-barrel"/>
</dbReference>
<evidence type="ECO:0000313" key="5">
    <source>
        <dbReference type="EMBL" id="SEF81711.1"/>
    </source>
</evidence>
<evidence type="ECO:0000256" key="2">
    <source>
        <dbReference type="ARBA" id="ARBA00023125"/>
    </source>
</evidence>
<dbReference type="Proteomes" id="UP000199690">
    <property type="component" value="Unassembled WGS sequence"/>
</dbReference>
<dbReference type="InterPro" id="IPR000485">
    <property type="entry name" value="AsnC-type_HTH_dom"/>
</dbReference>
<sequence length="176" mass="19474">MSLDEQEDVRLDATDVGILRALHRHPRITVVSLAESLQLARSTVQARLARLEALGVLGANEAHRIPQLLGFEITAFVRVEVRQQDFERLSGDLRKIPEVLEAHGVTGDGDVVCKIVARNAADLGRVTRAITDCYGAQRSRTSVVMRDVLGYRVEPLLDQSIRPSGGRKRKSASRRT</sequence>
<dbReference type="InterPro" id="IPR036388">
    <property type="entry name" value="WH-like_DNA-bd_sf"/>
</dbReference>
<evidence type="ECO:0000259" key="4">
    <source>
        <dbReference type="PROSITE" id="PS50956"/>
    </source>
</evidence>
<dbReference type="EMBL" id="FNVB01000002">
    <property type="protein sequence ID" value="SEF81711.1"/>
    <property type="molecule type" value="Genomic_DNA"/>
</dbReference>
<dbReference type="EMBL" id="FOME01000001">
    <property type="protein sequence ID" value="SFC65949.1"/>
    <property type="molecule type" value="Genomic_DNA"/>
</dbReference>
<keyword evidence="1" id="KW-0805">Transcription regulation</keyword>
<dbReference type="SUPFAM" id="SSF46785">
    <property type="entry name" value="Winged helix' DNA-binding domain"/>
    <property type="match status" value="1"/>
</dbReference>
<dbReference type="SMR" id="A0A1H5V4Q6"/>
<evidence type="ECO:0000313" key="8">
    <source>
        <dbReference type="Proteomes" id="UP000236729"/>
    </source>
</evidence>
<evidence type="ECO:0000256" key="3">
    <source>
        <dbReference type="ARBA" id="ARBA00023163"/>
    </source>
</evidence>
<dbReference type="SUPFAM" id="SSF54909">
    <property type="entry name" value="Dimeric alpha+beta barrel"/>
    <property type="match status" value="1"/>
</dbReference>
<proteinExistence type="predicted"/>
<keyword evidence="2" id="KW-0238">DNA-binding</keyword>
<reference evidence="7 8" key="2">
    <citation type="submission" date="2016-10" db="EMBL/GenBank/DDBJ databases">
        <authorList>
            <person name="Varghese N."/>
            <person name="Submissions S."/>
        </authorList>
    </citation>
    <scope>NUCLEOTIDE SEQUENCE [LARGE SCALE GENOMIC DNA]</scope>
    <source>
        <strain evidence="8">ATCC 20501</strain>
        <strain evidence="6 7">CGMCC 4.3529</strain>
    </source>
</reference>
<dbReference type="InterPro" id="IPR019888">
    <property type="entry name" value="Tscrpt_reg_AsnC-like"/>
</dbReference>
<dbReference type="InterPro" id="IPR036390">
    <property type="entry name" value="WH_DNA-bd_sf"/>
</dbReference>
<accession>A0A1I1KYS6</accession>
<evidence type="ECO:0000256" key="1">
    <source>
        <dbReference type="ARBA" id="ARBA00023015"/>
    </source>
</evidence>
<dbReference type="SMART" id="SM00344">
    <property type="entry name" value="HTH_ASNC"/>
    <property type="match status" value="1"/>
</dbReference>